<organism evidence="3 4">
    <name type="scientific">Vitis vinifera</name>
    <name type="common">Grape</name>
    <dbReference type="NCBI Taxonomy" id="29760"/>
    <lineage>
        <taxon>Eukaryota</taxon>
        <taxon>Viridiplantae</taxon>
        <taxon>Streptophyta</taxon>
        <taxon>Embryophyta</taxon>
        <taxon>Tracheophyta</taxon>
        <taxon>Spermatophyta</taxon>
        <taxon>Magnoliopsida</taxon>
        <taxon>eudicotyledons</taxon>
        <taxon>Gunneridae</taxon>
        <taxon>Pentapetalae</taxon>
        <taxon>rosids</taxon>
        <taxon>Vitales</taxon>
        <taxon>Vitaceae</taxon>
        <taxon>Viteae</taxon>
        <taxon>Vitis</taxon>
    </lineage>
</organism>
<dbReference type="PANTHER" id="PTHR13343">
    <property type="entry name" value="CREG1 PROTEIN"/>
    <property type="match status" value="1"/>
</dbReference>
<dbReference type="InterPro" id="IPR055343">
    <property type="entry name" value="CREG_beta-barrel"/>
</dbReference>
<evidence type="ECO:0000313" key="4">
    <source>
        <dbReference type="Proteomes" id="UP001227230"/>
    </source>
</evidence>
<gene>
    <name evidence="3" type="ORF">VitviT2T_012899</name>
</gene>
<dbReference type="Pfam" id="PF13883">
    <property type="entry name" value="CREG_beta-barrel"/>
    <property type="match status" value="1"/>
</dbReference>
<dbReference type="InterPro" id="IPR037119">
    <property type="entry name" value="Haem_oxidase_HugZ-like_sf"/>
</dbReference>
<proteinExistence type="predicted"/>
<evidence type="ECO:0008006" key="5">
    <source>
        <dbReference type="Google" id="ProtNLM"/>
    </source>
</evidence>
<dbReference type="InterPro" id="IPR019595">
    <property type="entry name" value="DUF2470"/>
</dbReference>
<evidence type="ECO:0000313" key="3">
    <source>
        <dbReference type="EMBL" id="WJZ94004.1"/>
    </source>
</evidence>
<feature type="domain" description="DUF2470" evidence="1">
    <location>
        <begin position="245"/>
        <end position="318"/>
    </location>
</feature>
<dbReference type="Pfam" id="PF10615">
    <property type="entry name" value="DUF2470"/>
    <property type="match status" value="1"/>
</dbReference>
<feature type="domain" description="CREG-like beta-barrel" evidence="2">
    <location>
        <begin position="92"/>
        <end position="215"/>
    </location>
</feature>
<dbReference type="Gene3D" id="2.30.110.10">
    <property type="entry name" value="Electron Transport, Fmn-binding Protein, Chain A"/>
    <property type="match status" value="1"/>
</dbReference>
<accession>A0ABY9CG75</accession>
<dbReference type="Proteomes" id="UP001227230">
    <property type="component" value="Chromosome 8"/>
</dbReference>
<dbReference type="SUPFAM" id="SSF50475">
    <property type="entry name" value="FMN-binding split barrel"/>
    <property type="match status" value="1"/>
</dbReference>
<dbReference type="Gene3D" id="3.20.180.10">
    <property type="entry name" value="PNP-oxidase-like"/>
    <property type="match status" value="1"/>
</dbReference>
<evidence type="ECO:0000259" key="2">
    <source>
        <dbReference type="Pfam" id="PF13883"/>
    </source>
</evidence>
<sequence length="327" mass="36080">MKSVVAPTALSISLIPRVNARKIPNSSPPFPNFFSPKPYSFFSSPLVRPLSMAASAAQTASPGDVTTDAEVFQLIKDHQEKAARLPPLEEIRTVINHSVRGMLSTISQKYEGYPSGSMVDFACDQDGYPILAVSSLANHTKDLLANTKCSLLVAKDPEDKTDLLITVHGDAVPVSEEDKGDIRTAYLTRHPNAFWVDFGDFQFMRIEPKVVRYVSGIATALLGSEEFTKEAYTAAKVDPIAQFSKPVASHMNRDHAEDTKLIVQHVTSILVDSAYMLDLDSLGFYVKATYRGNAFKLRIPFPRRAEDRKDVKTLVVEMLQAAKSQSN</sequence>
<dbReference type="EMBL" id="CP126655">
    <property type="protein sequence ID" value="WJZ94004.1"/>
    <property type="molecule type" value="Genomic_DNA"/>
</dbReference>
<reference evidence="3 4" key="1">
    <citation type="journal article" date="2023" name="Hortic Res">
        <title>The complete reference genome for grapevine (Vitis vinifera L.) genetics and breeding.</title>
        <authorList>
            <person name="Shi X."/>
            <person name="Cao S."/>
            <person name="Wang X."/>
            <person name="Huang S."/>
            <person name="Wang Y."/>
            <person name="Liu Z."/>
            <person name="Liu W."/>
            <person name="Leng X."/>
            <person name="Peng Y."/>
            <person name="Wang N."/>
            <person name="Wang Y."/>
            <person name="Ma Z."/>
            <person name="Xu X."/>
            <person name="Zhang F."/>
            <person name="Xue H."/>
            <person name="Zhong H."/>
            <person name="Wang Y."/>
            <person name="Zhang K."/>
            <person name="Velt A."/>
            <person name="Avia K."/>
            <person name="Holtgrawe D."/>
            <person name="Grimplet J."/>
            <person name="Matus J.T."/>
            <person name="Ware D."/>
            <person name="Wu X."/>
            <person name="Wang H."/>
            <person name="Liu C."/>
            <person name="Fang Y."/>
            <person name="Rustenholz C."/>
            <person name="Cheng Z."/>
            <person name="Xiao H."/>
            <person name="Zhou Y."/>
        </authorList>
    </citation>
    <scope>NUCLEOTIDE SEQUENCE [LARGE SCALE GENOMIC DNA]</scope>
    <source>
        <strain evidence="4">cv. Pinot noir / PN40024</strain>
        <tissue evidence="3">Leaf</tissue>
    </source>
</reference>
<name>A0ABY9CG75_VITVI</name>
<keyword evidence="4" id="KW-1185">Reference proteome</keyword>
<protein>
    <recommendedName>
        <fullName evidence="5">DUF2470 domain-containing protein</fullName>
    </recommendedName>
</protein>
<dbReference type="InterPro" id="IPR012349">
    <property type="entry name" value="Split_barrel_FMN-bd"/>
</dbReference>
<dbReference type="PANTHER" id="PTHR13343:SF24">
    <property type="entry name" value="OS07G0573800 PROTEIN"/>
    <property type="match status" value="1"/>
</dbReference>
<evidence type="ECO:0000259" key="1">
    <source>
        <dbReference type="Pfam" id="PF10615"/>
    </source>
</evidence>